<feature type="transmembrane region" description="Helical" evidence="8">
    <location>
        <begin position="1055"/>
        <end position="1080"/>
    </location>
</feature>
<dbReference type="GeneID" id="7442791"/>
<keyword evidence="2" id="KW-0813">Transport</keyword>
<reference evidence="10 11" key="1">
    <citation type="journal article" date="2004" name="Science">
        <title>The genome of the diatom Thalassiosira pseudonana: ecology, evolution, and metabolism.</title>
        <authorList>
            <person name="Armbrust E.V."/>
            <person name="Berges J.A."/>
            <person name="Bowler C."/>
            <person name="Green B.R."/>
            <person name="Martinez D."/>
            <person name="Putnam N.H."/>
            <person name="Zhou S."/>
            <person name="Allen A.E."/>
            <person name="Apt K.E."/>
            <person name="Bechner M."/>
            <person name="Brzezinski M.A."/>
            <person name="Chaal B.K."/>
            <person name="Chiovitti A."/>
            <person name="Davis A.K."/>
            <person name="Demarest M.S."/>
            <person name="Detter J.C."/>
            <person name="Glavina T."/>
            <person name="Goodstein D."/>
            <person name="Hadi M.Z."/>
            <person name="Hellsten U."/>
            <person name="Hildebrand M."/>
            <person name="Jenkins B.D."/>
            <person name="Jurka J."/>
            <person name="Kapitonov V.V."/>
            <person name="Kroger N."/>
            <person name="Lau W.W."/>
            <person name="Lane T.W."/>
            <person name="Larimer F.W."/>
            <person name="Lippmeier J.C."/>
            <person name="Lucas S."/>
            <person name="Medina M."/>
            <person name="Montsant A."/>
            <person name="Obornik M."/>
            <person name="Parker M.S."/>
            <person name="Palenik B."/>
            <person name="Pazour G.J."/>
            <person name="Richardson P.M."/>
            <person name="Rynearson T.A."/>
            <person name="Saito M.A."/>
            <person name="Schwartz D.C."/>
            <person name="Thamatrakoln K."/>
            <person name="Valentin K."/>
            <person name="Vardi A."/>
            <person name="Wilkerson F.P."/>
            <person name="Rokhsar D.S."/>
        </authorList>
    </citation>
    <scope>NUCLEOTIDE SEQUENCE [LARGE SCALE GENOMIC DNA]</scope>
    <source>
        <strain evidence="10 11">CCMP1335</strain>
    </source>
</reference>
<keyword evidence="3 8" id="KW-0812">Transmembrane</keyword>
<evidence type="ECO:0000256" key="6">
    <source>
        <dbReference type="ARBA" id="ARBA00022989"/>
    </source>
</evidence>
<dbReference type="Proteomes" id="UP000001449">
    <property type="component" value="Chromosome 22"/>
</dbReference>
<evidence type="ECO:0000256" key="2">
    <source>
        <dbReference type="ARBA" id="ARBA00022448"/>
    </source>
</evidence>
<dbReference type="Pfam" id="PF01061">
    <property type="entry name" value="ABC2_membrane"/>
    <property type="match status" value="2"/>
</dbReference>
<dbReference type="Gene3D" id="3.40.50.300">
    <property type="entry name" value="P-loop containing nucleotide triphosphate hydrolases"/>
    <property type="match status" value="2"/>
</dbReference>
<feature type="transmembrane region" description="Helical" evidence="8">
    <location>
        <begin position="1092"/>
        <end position="1113"/>
    </location>
</feature>
<feature type="transmembrane region" description="Helical" evidence="8">
    <location>
        <begin position="982"/>
        <end position="1001"/>
    </location>
</feature>
<feature type="transmembrane region" description="Helical" evidence="8">
    <location>
        <begin position="1013"/>
        <end position="1034"/>
    </location>
</feature>
<evidence type="ECO:0000259" key="9">
    <source>
        <dbReference type="PROSITE" id="PS50893"/>
    </source>
</evidence>
<dbReference type="GO" id="GO:0016887">
    <property type="term" value="F:ATP hydrolysis activity"/>
    <property type="evidence" value="ECO:0007669"/>
    <property type="project" value="InterPro"/>
</dbReference>
<feature type="transmembrane region" description="Helical" evidence="8">
    <location>
        <begin position="487"/>
        <end position="507"/>
    </location>
</feature>
<evidence type="ECO:0000256" key="8">
    <source>
        <dbReference type="SAM" id="Phobius"/>
    </source>
</evidence>
<dbReference type="InterPro" id="IPR003439">
    <property type="entry name" value="ABC_transporter-like_ATP-bd"/>
</dbReference>
<gene>
    <name evidence="10" type="ORF">THAPSDRAFT_264773</name>
</gene>
<dbReference type="SUPFAM" id="SSF52540">
    <property type="entry name" value="P-loop containing nucleoside triphosphate hydrolases"/>
    <property type="match status" value="2"/>
</dbReference>
<sequence length="1171" mass="131163">MEGVNLVLEEGKMYLILGAPGCGKSTLLKMIAGLLPRDAKNTVGGHVTVNGVDSTDKDIVWSNVVAYVDQIDRLHGYLTVKETFDFAFQCRHGGTHRGPRTIENDPDVDKIIQELDANGYIVDLIMRVIGLKRVENTFVGSEKVRGVSGGERKRVTVGEMMCIGSQVQMFDEISTGLDASTTYDIVTLLGQVTRMKNNIKVVSLLQPPPETVALFDEIILLDQGKVLFAGPVEDVTNHFTTLGYVQPERMDLADWLQSLPTKDGVKFLASRSGEEKAAHMTNDQFSQRFYESDQGKSIFDKLQSPLNEDMTFFMRKDMFQKRYANSTLRSIEVVFKRELLLWWRDNYQRKARLFQDLFMGLIVGTVFWQTDDPQNVLGVVFQSVFFISMGSMLKVAPQIDVRGIFYKEQDANFYPTWIYVLARALAGLPTSLQDALVYGSIVFWFSGFTKEASNFCFRQLLVRLSIMHYACSLHLCISSIVKDRPTVQAVMSLSLVVMVLFSGFTVQPDVIPPYYIWIYWMNLFAWVIRAVTINEYQSDEYSSIVESDGTTEGEAILMRFGFTFKGEAYEYVWVWYTVLFCTGLSIVSIFTSVFCLNHVRFASGKSLGGGNKINDEDNSPSESVSASRRVSLPAKGATLTFKDVHYTVTASTTKDTIELLKGVSGHFQSGTLTALMGSSGAGKTTLMDVLSLRKTSGEITGDIRLNGFPQEAKSFRRCTGYVEQFDTQSPQLTVRETVEFSAKMRLDEAIPMESKQKYVDQVLQMLELDTIGHLLVGSDATGGLSFEQKKRLSIAVELASNPSIIFLDEPTSGLDARAASIVMRGLRRIADAGISVVATIHQPSIAIFNSFDSLLLLKRGGETVFFGDLGHESSKLIEYLEGYDSTTKIKTGENAATWMLTNIGAGSSSSQDTFDYARAYAHSTLAKDCIESIDKMNESPSADNKITFPTKYATTTRIQSIEVYKRLSKIYCRSPGYNRVRLFVSAIVALLFGSVFASQRVPKTEGDMNSRVTSIYITALFLAVNALNTVLPVFEMERNMFYRHKNSLMYDQGAVNLAFFLVEVPFIMIASMIFCILWYFTVGFSLGAGKFWLYYLFMTLLLATFTFFGQAFMSLFRDSQTAQGFGALFIGMSSIFGGILIRPQKMLEYWVWAYWTFPLHYGLEGLMASQF</sequence>
<keyword evidence="6 8" id="KW-1133">Transmembrane helix</keyword>
<feature type="transmembrane region" description="Helical" evidence="8">
    <location>
        <begin position="1125"/>
        <end position="1143"/>
    </location>
</feature>
<keyword evidence="7 8" id="KW-0472">Membrane</keyword>
<evidence type="ECO:0000256" key="1">
    <source>
        <dbReference type="ARBA" id="ARBA00004141"/>
    </source>
</evidence>
<reference evidence="10 11" key="2">
    <citation type="journal article" date="2008" name="Nature">
        <title>The Phaeodactylum genome reveals the evolutionary history of diatom genomes.</title>
        <authorList>
            <person name="Bowler C."/>
            <person name="Allen A.E."/>
            <person name="Badger J.H."/>
            <person name="Grimwood J."/>
            <person name="Jabbari K."/>
            <person name="Kuo A."/>
            <person name="Maheswari U."/>
            <person name="Martens C."/>
            <person name="Maumus F."/>
            <person name="Otillar R.P."/>
            <person name="Rayko E."/>
            <person name="Salamov A."/>
            <person name="Vandepoele K."/>
            <person name="Beszteri B."/>
            <person name="Gruber A."/>
            <person name="Heijde M."/>
            <person name="Katinka M."/>
            <person name="Mock T."/>
            <person name="Valentin K."/>
            <person name="Verret F."/>
            <person name="Berges J.A."/>
            <person name="Brownlee C."/>
            <person name="Cadoret J.P."/>
            <person name="Chiovitti A."/>
            <person name="Choi C.J."/>
            <person name="Coesel S."/>
            <person name="De Martino A."/>
            <person name="Detter J.C."/>
            <person name="Durkin C."/>
            <person name="Falciatore A."/>
            <person name="Fournet J."/>
            <person name="Haruta M."/>
            <person name="Huysman M.J."/>
            <person name="Jenkins B.D."/>
            <person name="Jiroutova K."/>
            <person name="Jorgensen R.E."/>
            <person name="Joubert Y."/>
            <person name="Kaplan A."/>
            <person name="Kroger N."/>
            <person name="Kroth P.G."/>
            <person name="La Roche J."/>
            <person name="Lindquist E."/>
            <person name="Lommer M."/>
            <person name="Martin-Jezequel V."/>
            <person name="Lopez P.J."/>
            <person name="Lucas S."/>
            <person name="Mangogna M."/>
            <person name="McGinnis K."/>
            <person name="Medlin L.K."/>
            <person name="Montsant A."/>
            <person name="Oudot-Le Secq M.P."/>
            <person name="Napoli C."/>
            <person name="Obornik M."/>
            <person name="Parker M.S."/>
            <person name="Petit J.L."/>
            <person name="Porcel B.M."/>
            <person name="Poulsen N."/>
            <person name="Robison M."/>
            <person name="Rychlewski L."/>
            <person name="Rynearson T.A."/>
            <person name="Schmutz J."/>
            <person name="Shapiro H."/>
            <person name="Siaut M."/>
            <person name="Stanley M."/>
            <person name="Sussman M.R."/>
            <person name="Taylor A.R."/>
            <person name="Vardi A."/>
            <person name="von Dassow P."/>
            <person name="Vyverman W."/>
            <person name="Willis A."/>
            <person name="Wyrwicz L.S."/>
            <person name="Rokhsar D.S."/>
            <person name="Weissenbach J."/>
            <person name="Armbrust E.V."/>
            <person name="Green B.R."/>
            <person name="Van de Peer Y."/>
            <person name="Grigoriev I.V."/>
        </authorList>
    </citation>
    <scope>NUCLEOTIDE SEQUENCE [LARGE SCALE GENOMIC DNA]</scope>
    <source>
        <strain evidence="10 11">CCMP1335</strain>
    </source>
</reference>
<dbReference type="PROSITE" id="PS50893">
    <property type="entry name" value="ABC_TRANSPORTER_2"/>
    <property type="match status" value="2"/>
</dbReference>
<dbReference type="InterPro" id="IPR003593">
    <property type="entry name" value="AAA+_ATPase"/>
</dbReference>
<feature type="non-terminal residue" evidence="10">
    <location>
        <position position="1171"/>
    </location>
</feature>
<feature type="domain" description="ABC transporter" evidence="9">
    <location>
        <begin position="639"/>
        <end position="884"/>
    </location>
</feature>
<dbReference type="InterPro" id="IPR027417">
    <property type="entry name" value="P-loop_NTPase"/>
</dbReference>
<name>B8CFB5_THAPS</name>
<evidence type="ECO:0000313" key="11">
    <source>
        <dbReference type="Proteomes" id="UP000001449"/>
    </source>
</evidence>
<dbReference type="SMART" id="SM00382">
    <property type="entry name" value="AAA"/>
    <property type="match status" value="2"/>
</dbReference>
<dbReference type="GO" id="GO:0005524">
    <property type="term" value="F:ATP binding"/>
    <property type="evidence" value="ECO:0007669"/>
    <property type="project" value="UniProtKB-KW"/>
</dbReference>
<feature type="transmembrane region" description="Helical" evidence="8">
    <location>
        <begin position="573"/>
        <end position="596"/>
    </location>
</feature>
<dbReference type="FunFam" id="3.40.50.300:FF:000289">
    <property type="entry name" value="ABC transporter G family member 31"/>
    <property type="match status" value="1"/>
</dbReference>
<dbReference type="eggNOG" id="KOG0065">
    <property type="taxonomic scope" value="Eukaryota"/>
</dbReference>
<evidence type="ECO:0000256" key="7">
    <source>
        <dbReference type="ARBA" id="ARBA00023136"/>
    </source>
</evidence>
<accession>B8CFB5</accession>
<keyword evidence="4" id="KW-0547">Nucleotide-binding</keyword>
<dbReference type="STRING" id="35128.B8CFB5"/>
<dbReference type="GO" id="GO:0140359">
    <property type="term" value="F:ABC-type transporter activity"/>
    <property type="evidence" value="ECO:0007669"/>
    <property type="project" value="InterPro"/>
</dbReference>
<dbReference type="InParanoid" id="B8CFB5"/>
<organism evidence="10 11">
    <name type="scientific">Thalassiosira pseudonana</name>
    <name type="common">Marine diatom</name>
    <name type="synonym">Cyclotella nana</name>
    <dbReference type="NCBI Taxonomy" id="35128"/>
    <lineage>
        <taxon>Eukaryota</taxon>
        <taxon>Sar</taxon>
        <taxon>Stramenopiles</taxon>
        <taxon>Ochrophyta</taxon>
        <taxon>Bacillariophyta</taxon>
        <taxon>Coscinodiscophyceae</taxon>
        <taxon>Thalassiosirophycidae</taxon>
        <taxon>Thalassiosirales</taxon>
        <taxon>Thalassiosiraceae</taxon>
        <taxon>Thalassiosira</taxon>
    </lineage>
</organism>
<evidence type="ECO:0000313" key="10">
    <source>
        <dbReference type="EMBL" id="EED87600.1"/>
    </source>
</evidence>
<dbReference type="InterPro" id="IPR017871">
    <property type="entry name" value="ABC_transporter-like_CS"/>
</dbReference>
<dbReference type="InterPro" id="IPR013525">
    <property type="entry name" value="ABC2_TM"/>
</dbReference>
<dbReference type="Pfam" id="PF00005">
    <property type="entry name" value="ABC_tran"/>
    <property type="match status" value="2"/>
</dbReference>
<dbReference type="RefSeq" id="XP_002294820.1">
    <property type="nucleotide sequence ID" value="XM_002294784.1"/>
</dbReference>
<dbReference type="CDD" id="cd03232">
    <property type="entry name" value="ABCG_PDR_domain2"/>
    <property type="match status" value="1"/>
</dbReference>
<feature type="transmembrane region" description="Helical" evidence="8">
    <location>
        <begin position="514"/>
        <end position="533"/>
    </location>
</feature>
<dbReference type="GO" id="GO:0016020">
    <property type="term" value="C:membrane"/>
    <property type="evidence" value="ECO:0007669"/>
    <property type="project" value="UniProtKB-SubCell"/>
</dbReference>
<feature type="domain" description="ABC transporter" evidence="9">
    <location>
        <begin position="1"/>
        <end position="248"/>
    </location>
</feature>
<dbReference type="InterPro" id="IPR034003">
    <property type="entry name" value="ABCG_PDR_2"/>
</dbReference>
<comment type="subcellular location">
    <subcellularLocation>
        <location evidence="1">Membrane</location>
        <topology evidence="1">Multi-pass membrane protein</topology>
    </subcellularLocation>
</comment>
<dbReference type="PaxDb" id="35128-Thaps264773"/>
<proteinExistence type="predicted"/>
<dbReference type="EMBL" id="CM000653">
    <property type="protein sequence ID" value="EED87600.1"/>
    <property type="molecule type" value="Genomic_DNA"/>
</dbReference>
<protein>
    <submittedName>
        <fullName evidence="10">ABC transporter</fullName>
    </submittedName>
</protein>
<dbReference type="KEGG" id="tps:THAPSDRAFT_264773"/>
<dbReference type="AlphaFoldDB" id="B8CFB5"/>
<dbReference type="OMA" id="QRMFQQY"/>
<keyword evidence="11" id="KW-1185">Reference proteome</keyword>
<evidence type="ECO:0000256" key="5">
    <source>
        <dbReference type="ARBA" id="ARBA00022840"/>
    </source>
</evidence>
<dbReference type="HOGENOM" id="CLU_000604_35_3_1"/>
<evidence type="ECO:0000256" key="3">
    <source>
        <dbReference type="ARBA" id="ARBA00022692"/>
    </source>
</evidence>
<keyword evidence="5" id="KW-0067">ATP-binding</keyword>
<dbReference type="PROSITE" id="PS00211">
    <property type="entry name" value="ABC_TRANSPORTER_1"/>
    <property type="match status" value="1"/>
</dbReference>
<evidence type="ECO:0000256" key="4">
    <source>
        <dbReference type="ARBA" id="ARBA00022741"/>
    </source>
</evidence>
<dbReference type="PANTHER" id="PTHR19241">
    <property type="entry name" value="ATP-BINDING CASSETTE TRANSPORTER"/>
    <property type="match status" value="1"/>
</dbReference>